<feature type="domain" description="DUF6589" evidence="3">
    <location>
        <begin position="491"/>
        <end position="929"/>
    </location>
</feature>
<feature type="coiled-coil region" evidence="1">
    <location>
        <begin position="106"/>
        <end position="155"/>
    </location>
</feature>
<evidence type="ECO:0000313" key="4">
    <source>
        <dbReference type="EMBL" id="KAK7033871.1"/>
    </source>
</evidence>
<feature type="region of interest" description="Disordered" evidence="2">
    <location>
        <begin position="745"/>
        <end position="771"/>
    </location>
</feature>
<sequence length="1113" mass="124792">MRRSNRWTVLSSEIEEEEEEKLPPSDPPDPCSSDSESETTPTTKLPSLTSLLGIDPSAGARLLERGSPRSKHRGSSVPPQDSPDDVDIRAEHPTSDDIIFTPRTERRFLRQRAEQQRQRQRLLNREEKADALVMQKKAAERQAELDKEKDRLRRLQIFDKFLNEMKENDISLAEFLEHVFDPNIKLNSDWRWRGFFAHQNVVERIFGYWTTSKYNLSTRSFIHNWATNLVSKTAASESRAITESGILAKTKKTVNEKFFLDFSLTNLSQSIRGMAPTMFRILDSFSTTTRQLKNATQKFLDKKELMKGAAALTLLRGASQNNNYAQAVNGMYLAASGAQRQHFPVLGIYGFSVGYTSIISSATRTPGTDQDPASDGMDQLDEVEEAPGAAASAVAGKQKKKRSKKKKKRIRAPGLLSMLRDACMTTARALAKSNLSLLTYDNINLMNRIAEQILGRKSAQENGTCATLIGLHKAETKHLLTATLDTSIRNARPLTLDDIILDENESTFLTKNMIHTILRIIVLHGGEGFQRWQEDLDASQPVSDDVIDVHQTPLHPLPAMEIDESSITGNVEVVEEIMRTLDLKTDDPEYGKYVQIIAGDQLTIARQRSILNVRLGHESGAHSWRHIVLMPGLFHAKIADCHGVLETHFGKPSAGSRSPGSLGFHNSVLDRLPITLTSLPPFRTCRDLIMVSLYARVLHCLLLVSKKDSLEECATSINTWETLVNYAEKIYAKYTDVDRVQELREKRLPGERAQEAKAKEAKKSTQPADTTKAHLPHIRKGDMVFENAVLFLRDALLTREFADAVKSGDSGRIVIILRLWAFSYRGNGRTKYAHEMLHVLHNLICVWTKELRCIVLQNWLANPQGKFKGFVEIDLVQEHLNFWIKKIYKADGAGHSWDWLALVSPCVDILRRLATRMNVELGNRQGSKHATPDLAADISALMASLDEHEVYVEKEGRVLDDDEKPVPDVISVGMAALTHGTSTTPLAEFNHQFEVLRARRRLTPVADLLDLMDAQQTPAVESEITAANTSAEPDVISPARPEFPSDSEEETDNEDGAEDTDNLFAESPTLTRLDEGDVELDMDEVPEWYLDDDDGEAGSGSEDGEEDEDDDEM</sequence>
<feature type="region of interest" description="Disordered" evidence="2">
    <location>
        <begin position="1024"/>
        <end position="1113"/>
    </location>
</feature>
<evidence type="ECO:0000256" key="2">
    <source>
        <dbReference type="SAM" id="MobiDB-lite"/>
    </source>
</evidence>
<keyword evidence="1" id="KW-0175">Coiled coil</keyword>
<feature type="compositionally biased region" description="Basic and acidic residues" evidence="2">
    <location>
        <begin position="745"/>
        <end position="763"/>
    </location>
</feature>
<keyword evidence="5" id="KW-1185">Reference proteome</keyword>
<evidence type="ECO:0000256" key="1">
    <source>
        <dbReference type="SAM" id="Coils"/>
    </source>
</evidence>
<reference evidence="4 5" key="1">
    <citation type="journal article" date="2024" name="J Genomics">
        <title>Draft genome sequencing and assembly of Favolaschia claudopus CIRM-BRFM 2984 isolated from oak limbs.</title>
        <authorList>
            <person name="Navarro D."/>
            <person name="Drula E."/>
            <person name="Chaduli D."/>
            <person name="Cazenave R."/>
            <person name="Ahrendt S."/>
            <person name="Wang J."/>
            <person name="Lipzen A."/>
            <person name="Daum C."/>
            <person name="Barry K."/>
            <person name="Grigoriev I.V."/>
            <person name="Favel A."/>
            <person name="Rosso M.N."/>
            <person name="Martin F."/>
        </authorList>
    </citation>
    <scope>NUCLEOTIDE SEQUENCE [LARGE SCALE GENOMIC DNA]</scope>
    <source>
        <strain evidence="4 5">CIRM-BRFM 2984</strain>
    </source>
</reference>
<dbReference type="InterPro" id="IPR046496">
    <property type="entry name" value="DUF6589"/>
</dbReference>
<dbReference type="Pfam" id="PF20231">
    <property type="entry name" value="DUF6589"/>
    <property type="match status" value="1"/>
</dbReference>
<gene>
    <name evidence="4" type="ORF">R3P38DRAFT_3186109</name>
</gene>
<feature type="compositionally biased region" description="Acidic residues" evidence="2">
    <location>
        <begin position="1076"/>
        <end position="1113"/>
    </location>
</feature>
<proteinExistence type="predicted"/>
<name>A0AAW0C2Y1_9AGAR</name>
<feature type="region of interest" description="Disordered" evidence="2">
    <location>
        <begin position="1"/>
        <end position="103"/>
    </location>
</feature>
<dbReference type="AlphaFoldDB" id="A0AAW0C2Y1"/>
<feature type="compositionally biased region" description="Acidic residues" evidence="2">
    <location>
        <begin position="1045"/>
        <end position="1061"/>
    </location>
</feature>
<feature type="compositionally biased region" description="Low complexity" evidence="2">
    <location>
        <begin position="387"/>
        <end position="396"/>
    </location>
</feature>
<feature type="compositionally biased region" description="Basic residues" evidence="2">
    <location>
        <begin position="397"/>
        <end position="410"/>
    </location>
</feature>
<protein>
    <recommendedName>
        <fullName evidence="3">DUF6589 domain-containing protein</fullName>
    </recommendedName>
</protein>
<dbReference type="EMBL" id="JAWWNJ010000022">
    <property type="protein sequence ID" value="KAK7033871.1"/>
    <property type="molecule type" value="Genomic_DNA"/>
</dbReference>
<accession>A0AAW0C2Y1</accession>
<organism evidence="4 5">
    <name type="scientific">Favolaschia claudopus</name>
    <dbReference type="NCBI Taxonomy" id="2862362"/>
    <lineage>
        <taxon>Eukaryota</taxon>
        <taxon>Fungi</taxon>
        <taxon>Dikarya</taxon>
        <taxon>Basidiomycota</taxon>
        <taxon>Agaricomycotina</taxon>
        <taxon>Agaricomycetes</taxon>
        <taxon>Agaricomycetidae</taxon>
        <taxon>Agaricales</taxon>
        <taxon>Marasmiineae</taxon>
        <taxon>Mycenaceae</taxon>
        <taxon>Favolaschia</taxon>
    </lineage>
</organism>
<evidence type="ECO:0000259" key="3">
    <source>
        <dbReference type="Pfam" id="PF20231"/>
    </source>
</evidence>
<comment type="caution">
    <text evidence="4">The sequence shown here is derived from an EMBL/GenBank/DDBJ whole genome shotgun (WGS) entry which is preliminary data.</text>
</comment>
<feature type="compositionally biased region" description="Low complexity" evidence="2">
    <location>
        <begin position="31"/>
        <end position="52"/>
    </location>
</feature>
<dbReference type="Proteomes" id="UP001362999">
    <property type="component" value="Unassembled WGS sequence"/>
</dbReference>
<feature type="compositionally biased region" description="Basic and acidic residues" evidence="2">
    <location>
        <begin position="86"/>
        <end position="95"/>
    </location>
</feature>
<feature type="compositionally biased region" description="Polar residues" evidence="2">
    <location>
        <begin position="1"/>
        <end position="10"/>
    </location>
</feature>
<feature type="region of interest" description="Disordered" evidence="2">
    <location>
        <begin position="387"/>
        <end position="410"/>
    </location>
</feature>
<evidence type="ECO:0000313" key="5">
    <source>
        <dbReference type="Proteomes" id="UP001362999"/>
    </source>
</evidence>